<gene>
    <name evidence="1" type="ORF">LCGC14_3044000</name>
</gene>
<dbReference type="EMBL" id="LAZR01063959">
    <property type="protein sequence ID" value="KKK58482.1"/>
    <property type="molecule type" value="Genomic_DNA"/>
</dbReference>
<sequence>MFFAPRRRSVVTRHNAVQTGPMAVPAKADEAHSKMREVMGTEVGGQVVRGRTVVLYPRILTVEMFQPFEHEGPLSCYADRIPLAEMERGVVYCREGNSPRSA</sequence>
<protein>
    <submittedName>
        <fullName evidence="1">Uncharacterized protein</fullName>
    </submittedName>
</protein>
<evidence type="ECO:0000313" key="1">
    <source>
        <dbReference type="EMBL" id="KKK58482.1"/>
    </source>
</evidence>
<name>A0A0F8WNP2_9ZZZZ</name>
<reference evidence="1" key="1">
    <citation type="journal article" date="2015" name="Nature">
        <title>Complex archaea that bridge the gap between prokaryotes and eukaryotes.</title>
        <authorList>
            <person name="Spang A."/>
            <person name="Saw J.H."/>
            <person name="Jorgensen S.L."/>
            <person name="Zaremba-Niedzwiedzka K."/>
            <person name="Martijn J."/>
            <person name="Lind A.E."/>
            <person name="van Eijk R."/>
            <person name="Schleper C."/>
            <person name="Guy L."/>
            <person name="Ettema T.J."/>
        </authorList>
    </citation>
    <scope>NUCLEOTIDE SEQUENCE</scope>
</reference>
<comment type="caution">
    <text evidence="1">The sequence shown here is derived from an EMBL/GenBank/DDBJ whole genome shotgun (WGS) entry which is preliminary data.</text>
</comment>
<accession>A0A0F8WNP2</accession>
<dbReference type="AlphaFoldDB" id="A0A0F8WNP2"/>
<proteinExistence type="predicted"/>
<organism evidence="1">
    <name type="scientific">marine sediment metagenome</name>
    <dbReference type="NCBI Taxonomy" id="412755"/>
    <lineage>
        <taxon>unclassified sequences</taxon>
        <taxon>metagenomes</taxon>
        <taxon>ecological metagenomes</taxon>
    </lineage>
</organism>